<reference evidence="6" key="1">
    <citation type="submission" date="2022-09" db="EMBL/GenBank/DDBJ databases">
        <title>Rhodovastum sp. nov. RN2-1 isolated from soil in Seongnam, South Korea.</title>
        <authorList>
            <person name="Le N.T."/>
        </authorList>
    </citation>
    <scope>NUCLEOTIDE SEQUENCE</scope>
    <source>
        <strain evidence="6">RN2-1</strain>
    </source>
</reference>
<dbReference type="InterPro" id="IPR001624">
    <property type="entry name" value="FliE"/>
</dbReference>
<dbReference type="GO" id="GO:0071973">
    <property type="term" value="P:bacterial-type flagellum-dependent cell motility"/>
    <property type="evidence" value="ECO:0007669"/>
    <property type="project" value="InterPro"/>
</dbReference>
<dbReference type="EMBL" id="JAPDNT010000006">
    <property type="protein sequence ID" value="MCW3475098.1"/>
    <property type="molecule type" value="Genomic_DNA"/>
</dbReference>
<keyword evidence="6" id="KW-0969">Cilium</keyword>
<dbReference type="PANTHER" id="PTHR34653">
    <property type="match status" value="1"/>
</dbReference>
<keyword evidence="6" id="KW-0966">Cell projection</keyword>
<protein>
    <recommendedName>
        <fullName evidence="4 5">Flagellar hook-basal body complex protein FliE</fullName>
    </recommendedName>
</protein>
<keyword evidence="6" id="KW-0282">Flagellum</keyword>
<sequence length="102" mass="10499">MALPTITVSPSAAVQAYRRVDSGAFSATGSGADFGGTLQRAVEGAVDANREAEAKTMQAIAGNGSITDVVTAVAKAELALQTTVAVRDRVVQAYQDIMKMPI</sequence>
<evidence type="ECO:0000256" key="5">
    <source>
        <dbReference type="NCBIfam" id="TIGR00205"/>
    </source>
</evidence>
<dbReference type="GO" id="GO:0009425">
    <property type="term" value="C:bacterial-type flagellum basal body"/>
    <property type="evidence" value="ECO:0007669"/>
    <property type="project" value="UniProtKB-SubCell"/>
</dbReference>
<dbReference type="NCBIfam" id="TIGR00205">
    <property type="entry name" value="fliE"/>
    <property type="match status" value="1"/>
</dbReference>
<keyword evidence="3 4" id="KW-0975">Bacterial flagellum</keyword>
<evidence type="ECO:0000313" key="7">
    <source>
        <dbReference type="Proteomes" id="UP001165679"/>
    </source>
</evidence>
<evidence type="ECO:0000256" key="4">
    <source>
        <dbReference type="HAMAP-Rule" id="MF_00724"/>
    </source>
</evidence>
<evidence type="ECO:0000313" key="6">
    <source>
        <dbReference type="EMBL" id="MCW3475098.1"/>
    </source>
</evidence>
<dbReference type="GO" id="GO:0005198">
    <property type="term" value="F:structural molecule activity"/>
    <property type="evidence" value="ECO:0007669"/>
    <property type="project" value="UniProtKB-UniRule"/>
</dbReference>
<accession>A0AA42CDP1</accession>
<gene>
    <name evidence="4 6" type="primary">fliE</name>
    <name evidence="6" type="ORF">OL599_11000</name>
</gene>
<comment type="caution">
    <text evidence="6">The sequence shown here is derived from an EMBL/GenBank/DDBJ whole genome shotgun (WGS) entry which is preliminary data.</text>
</comment>
<comment type="similarity">
    <text evidence="2 4">Belongs to the FliE family.</text>
</comment>
<evidence type="ECO:0000256" key="2">
    <source>
        <dbReference type="ARBA" id="ARBA00009272"/>
    </source>
</evidence>
<proteinExistence type="inferred from homology"/>
<dbReference type="RefSeq" id="WP_264713790.1">
    <property type="nucleotide sequence ID" value="NZ_JAPDNT010000006.1"/>
</dbReference>
<organism evidence="6 7">
    <name type="scientific">Limobrevibacterium gyesilva</name>
    <dbReference type="NCBI Taxonomy" id="2991712"/>
    <lineage>
        <taxon>Bacteria</taxon>
        <taxon>Pseudomonadati</taxon>
        <taxon>Pseudomonadota</taxon>
        <taxon>Alphaproteobacteria</taxon>
        <taxon>Acetobacterales</taxon>
        <taxon>Acetobacteraceae</taxon>
        <taxon>Limobrevibacterium</taxon>
    </lineage>
</organism>
<evidence type="ECO:0000256" key="1">
    <source>
        <dbReference type="ARBA" id="ARBA00004117"/>
    </source>
</evidence>
<dbReference type="Pfam" id="PF02049">
    <property type="entry name" value="FliE"/>
    <property type="match status" value="1"/>
</dbReference>
<evidence type="ECO:0000256" key="3">
    <source>
        <dbReference type="ARBA" id="ARBA00023143"/>
    </source>
</evidence>
<dbReference type="PANTHER" id="PTHR34653:SF1">
    <property type="entry name" value="FLAGELLAR HOOK-BASAL BODY COMPLEX PROTEIN FLIE"/>
    <property type="match status" value="1"/>
</dbReference>
<reference evidence="6" key="2">
    <citation type="submission" date="2022-10" db="EMBL/GenBank/DDBJ databases">
        <authorList>
            <person name="Trinh H.N."/>
        </authorList>
    </citation>
    <scope>NUCLEOTIDE SEQUENCE</scope>
    <source>
        <strain evidence="6">RN2-1</strain>
    </source>
</reference>
<dbReference type="PRINTS" id="PR01006">
    <property type="entry name" value="FLGHOOKFLIE"/>
</dbReference>
<keyword evidence="7" id="KW-1185">Reference proteome</keyword>
<dbReference type="HAMAP" id="MF_00724">
    <property type="entry name" value="FliE"/>
    <property type="match status" value="1"/>
</dbReference>
<comment type="subcellular location">
    <subcellularLocation>
        <location evidence="1 4">Bacterial flagellum basal body</location>
    </subcellularLocation>
</comment>
<name>A0AA42CDP1_9PROT</name>
<dbReference type="GO" id="GO:0003774">
    <property type="term" value="F:cytoskeletal motor activity"/>
    <property type="evidence" value="ECO:0007669"/>
    <property type="project" value="InterPro"/>
</dbReference>
<dbReference type="AlphaFoldDB" id="A0AA42CDP1"/>
<dbReference type="Proteomes" id="UP001165679">
    <property type="component" value="Unassembled WGS sequence"/>
</dbReference>